<evidence type="ECO:0000256" key="20">
    <source>
        <dbReference type="SAM" id="SignalP"/>
    </source>
</evidence>
<comment type="subcellular location">
    <subcellularLocation>
        <location evidence="1">Cell membrane</location>
        <topology evidence="1">Single-pass type I membrane protein</topology>
    </subcellularLocation>
    <subcellularLocation>
        <location evidence="2">Cell projection</location>
        <location evidence="2">Growth cone</location>
    </subcellularLocation>
</comment>
<keyword evidence="4" id="KW-1003">Cell membrane</keyword>
<dbReference type="InterPro" id="IPR003961">
    <property type="entry name" value="FN3_dom"/>
</dbReference>
<dbReference type="InterPro" id="IPR007110">
    <property type="entry name" value="Ig-like_dom"/>
</dbReference>
<evidence type="ECO:0000256" key="19">
    <source>
        <dbReference type="SAM" id="Phobius"/>
    </source>
</evidence>
<feature type="domain" description="Fibronectin type-III" evidence="22">
    <location>
        <begin position="683"/>
        <end position="776"/>
    </location>
</feature>
<feature type="domain" description="Ig-like" evidence="21">
    <location>
        <begin position="145"/>
        <end position="238"/>
    </location>
</feature>
<dbReference type="FunFam" id="2.60.40.10:FF:000008">
    <property type="entry name" value="roundabout homolog 2 isoform X2"/>
    <property type="match status" value="1"/>
</dbReference>
<keyword evidence="5 19" id="KW-0812">Transmembrane</keyword>
<dbReference type="Proteomes" id="UP000694557">
    <property type="component" value="Unassembled WGS sequence"/>
</dbReference>
<dbReference type="CDD" id="cd00063">
    <property type="entry name" value="FN3"/>
    <property type="match status" value="3"/>
</dbReference>
<feature type="compositionally biased region" description="Basic and acidic residues" evidence="18">
    <location>
        <begin position="665"/>
        <end position="674"/>
    </location>
</feature>
<feature type="domain" description="Ig-like" evidence="21">
    <location>
        <begin position="394"/>
        <end position="475"/>
    </location>
</feature>
<name>A0A8C7E158_ONCKI</name>
<feature type="transmembrane region" description="Helical" evidence="19">
    <location>
        <begin position="944"/>
        <end position="964"/>
    </location>
</feature>
<dbReference type="FunFam" id="2.60.40.10:FF:000038">
    <property type="entry name" value="Neuronal cell adhesion molecule"/>
    <property type="match status" value="1"/>
</dbReference>
<keyword evidence="9 19" id="KW-1133">Transmembrane helix</keyword>
<evidence type="ECO:0000256" key="12">
    <source>
        <dbReference type="ARBA" id="ARBA00023180"/>
    </source>
</evidence>
<comment type="similarity">
    <text evidence="3">Belongs to the immunoglobulin superfamily. L1/neurofascin/NgCAM family.</text>
</comment>
<evidence type="ECO:0000256" key="15">
    <source>
        <dbReference type="ARBA" id="ARBA00060042"/>
    </source>
</evidence>
<proteinExistence type="inferred from homology"/>
<feature type="chain" id="PRO_5034665940" description="Neural cell adhesion molecule L1" evidence="20">
    <location>
        <begin position="29"/>
        <end position="1066"/>
    </location>
</feature>
<comment type="subunit">
    <text evidence="16">Interacts with SHTN1; the interaction occurs in axonal growth cones. Interacts with isoform 2 of BSG.</text>
</comment>
<sequence length="1066" mass="118952">MRLSRWSPGLALLVGVVASICAFHPTTAIDIPLEVVGHVNIEQLPTITEASPSSLIAFPFDESFPMTCEAKGNPKPEFWWTKNGEEFDPYQDPRLIKEKNSGTFVIPNTGNLTEYQGTYRCYASNKLGTAITEEKVIEPPKHSTPNVPKFPKEKIDPIEVEEGQPVILECNPPKGIPPLQIYWMTIGLQHIEQDDRVSIGLNGDLFFSNALEKDSHRDYCCFAAFPKIRTIVQKNAMSVIVKSTNSIMERKPSLLMPSGVKSETQLVKGDELLLECIAEGFPTPMIEWLRIDHRLPDRVTIENHGKLLSIDQVDEDDKGKYMCKATNIHGMAVHYFDVSVEGMCVYLKNILASKSHNFRTLSGHLLRCVNCGLVPSLVADVLCLSLMLVFPEPPQWVSEPESQLSMIGSDVLINCSATGTPQPTIQWMEDSTGSLEGPRFTVHQNGSLEIYNVEKEDMGQYTCYTKNTEGTSAITALLDVKDPTKIFQAPEDLQVLIGTTAQLSCLAMYDNSFSGDFEIVWEKDDMEIALNHTENSGYFIEDGILQIVNVSHRDQGMYKCVASTPMDQDTASALLMVLDIPHAPENLVLSEHKGRSVKLKWIPGEDHNSSTTEFIIEYEESQWEPGTWRELQRVPGNHGSAVLKLYGHVNYRFRVSGVNTVGRGRPSEPTERYKTPPAAPDKNPENIKIEGHLPHEMDINWEPLSPIEHNGPGLEYKVSYKRQHVEEDWQEHVVKRHSFVVKDTPTFVPYEIRIQARNHHGWGPEPKVVTGYSGEDFPSAAPDDVAVEVMNNSLVKVSWMRVHKDKLHGHLGGYRTHGDKHTLTFPGDRNHAMVPGLTPFSEYSLIIMTFNRRGNGPGSHAVNFKTPEGGKTGGERSVPWNILIRYCATEEENKLSGHKLIVLCRCKHSSVLMKGRVKVKVLLFLLLSSGLASIHGGISTQGWFIGLMCVAALLTLMVLIACFVNRNKGGKYSVKEKEDLHPDLESQGIHDDTFCEYSDNDEKPLKGSQHSLDGQIKAEGSGDSLVDYGDEDIQFNEDGSFIGEYAGRKEKKVSMEVKGTTNQSTA</sequence>
<evidence type="ECO:0000256" key="17">
    <source>
        <dbReference type="ARBA" id="ARBA00074488"/>
    </source>
</evidence>
<protein>
    <recommendedName>
        <fullName evidence="17">Neural cell adhesion molecule L1</fullName>
    </recommendedName>
</protein>
<evidence type="ECO:0000256" key="2">
    <source>
        <dbReference type="ARBA" id="ARBA00004624"/>
    </source>
</evidence>
<dbReference type="GO" id="GO:0007411">
    <property type="term" value="P:axon guidance"/>
    <property type="evidence" value="ECO:0007669"/>
    <property type="project" value="TreeGrafter"/>
</dbReference>
<evidence type="ECO:0000256" key="7">
    <source>
        <dbReference type="ARBA" id="ARBA00022737"/>
    </source>
</evidence>
<feature type="region of interest" description="Disordered" evidence="18">
    <location>
        <begin position="1004"/>
        <end position="1029"/>
    </location>
</feature>
<evidence type="ECO:0000256" key="10">
    <source>
        <dbReference type="ARBA" id="ARBA00023136"/>
    </source>
</evidence>
<evidence type="ECO:0000256" key="6">
    <source>
        <dbReference type="ARBA" id="ARBA00022729"/>
    </source>
</evidence>
<dbReference type="InterPro" id="IPR013783">
    <property type="entry name" value="Ig-like_fold"/>
</dbReference>
<evidence type="ECO:0000259" key="21">
    <source>
        <dbReference type="PROSITE" id="PS50835"/>
    </source>
</evidence>
<evidence type="ECO:0000256" key="8">
    <source>
        <dbReference type="ARBA" id="ARBA00022889"/>
    </source>
</evidence>
<keyword evidence="24" id="KW-1185">Reference proteome</keyword>
<evidence type="ECO:0000256" key="11">
    <source>
        <dbReference type="ARBA" id="ARBA00023157"/>
    </source>
</evidence>
<keyword evidence="12" id="KW-0325">Glycoprotein</keyword>
<keyword evidence="14" id="KW-0393">Immunoglobulin domain</keyword>
<dbReference type="SMART" id="SM00409">
    <property type="entry name" value="IG"/>
    <property type="match status" value="5"/>
</dbReference>
<dbReference type="AlphaFoldDB" id="A0A8C7E158"/>
<dbReference type="GO" id="GO:0009986">
    <property type="term" value="C:cell surface"/>
    <property type="evidence" value="ECO:0007669"/>
    <property type="project" value="UniProtKB-ARBA"/>
</dbReference>
<dbReference type="GO" id="GO:0007420">
    <property type="term" value="P:brain development"/>
    <property type="evidence" value="ECO:0007669"/>
    <property type="project" value="TreeGrafter"/>
</dbReference>
<feature type="domain" description="Ig-like" evidence="21">
    <location>
        <begin position="483"/>
        <end position="572"/>
    </location>
</feature>
<evidence type="ECO:0000256" key="3">
    <source>
        <dbReference type="ARBA" id="ARBA00008588"/>
    </source>
</evidence>
<dbReference type="InterPro" id="IPR036116">
    <property type="entry name" value="FN3_sf"/>
</dbReference>
<evidence type="ECO:0000256" key="1">
    <source>
        <dbReference type="ARBA" id="ARBA00004251"/>
    </source>
</evidence>
<dbReference type="FunFam" id="2.60.40.10:FF:000028">
    <property type="entry name" value="Neuronal cell adhesion molecule"/>
    <property type="match status" value="1"/>
</dbReference>
<evidence type="ECO:0000256" key="14">
    <source>
        <dbReference type="ARBA" id="ARBA00023319"/>
    </source>
</evidence>
<reference evidence="23" key="1">
    <citation type="submission" date="2025-08" db="UniProtKB">
        <authorList>
            <consortium name="Ensembl"/>
        </authorList>
    </citation>
    <scope>IDENTIFICATION</scope>
</reference>
<dbReference type="InterPro" id="IPR036179">
    <property type="entry name" value="Ig-like_dom_sf"/>
</dbReference>
<accession>A0A8C7E158</accession>
<feature type="signal peptide" evidence="20">
    <location>
        <begin position="1"/>
        <end position="28"/>
    </location>
</feature>
<evidence type="ECO:0000313" key="24">
    <source>
        <dbReference type="Proteomes" id="UP000694557"/>
    </source>
</evidence>
<dbReference type="SUPFAM" id="SSF48726">
    <property type="entry name" value="Immunoglobulin"/>
    <property type="match status" value="5"/>
</dbReference>
<evidence type="ECO:0000256" key="5">
    <source>
        <dbReference type="ARBA" id="ARBA00022692"/>
    </source>
</evidence>
<gene>
    <name evidence="23" type="primary">LOC109898197</name>
</gene>
<dbReference type="SMART" id="SM00060">
    <property type="entry name" value="FN3"/>
    <property type="match status" value="3"/>
</dbReference>
<dbReference type="GO" id="GO:0030426">
    <property type="term" value="C:growth cone"/>
    <property type="evidence" value="ECO:0007669"/>
    <property type="project" value="UniProtKB-SubCell"/>
</dbReference>
<comment type="function">
    <text evidence="15">Neural cell adhesion molecule involved in the dynamics of cell adhesion and in the generation of transmembrane signals at tyrosine kinase receptors. During brain development, critical in multiple processes, including neuronal migration, axonal growth and fasciculation, and synaptogenesis. In the mature brain, plays a role in the dynamics of neuronal structure and function, including synaptic plasticity.</text>
</comment>
<dbReference type="GO" id="GO:0005886">
    <property type="term" value="C:plasma membrane"/>
    <property type="evidence" value="ECO:0007669"/>
    <property type="project" value="UniProtKB-SubCell"/>
</dbReference>
<feature type="domain" description="Fibronectin type-III" evidence="22">
    <location>
        <begin position="583"/>
        <end position="678"/>
    </location>
</feature>
<dbReference type="Pfam" id="PF13927">
    <property type="entry name" value="Ig_3"/>
    <property type="match status" value="2"/>
</dbReference>
<evidence type="ECO:0000256" key="18">
    <source>
        <dbReference type="SAM" id="MobiDB-lite"/>
    </source>
</evidence>
<dbReference type="Gene3D" id="2.60.40.10">
    <property type="entry name" value="Immunoglobulins"/>
    <property type="match status" value="8"/>
</dbReference>
<dbReference type="Pfam" id="PF07679">
    <property type="entry name" value="I-set"/>
    <property type="match status" value="2"/>
</dbReference>
<dbReference type="FunFam" id="2.60.40.10:FF:000057">
    <property type="entry name" value="neural cell adhesion molecule L1"/>
    <property type="match status" value="1"/>
</dbReference>
<dbReference type="InterPro" id="IPR003598">
    <property type="entry name" value="Ig_sub2"/>
</dbReference>
<reference evidence="23" key="2">
    <citation type="submission" date="2025-09" db="UniProtKB">
        <authorList>
            <consortium name="Ensembl"/>
        </authorList>
    </citation>
    <scope>IDENTIFICATION</scope>
</reference>
<keyword evidence="13" id="KW-0966">Cell projection</keyword>
<dbReference type="Pfam" id="PF13882">
    <property type="entry name" value="Bravo_FIGEY"/>
    <property type="match status" value="1"/>
</dbReference>
<dbReference type="PROSITE" id="PS50835">
    <property type="entry name" value="IG_LIKE"/>
    <property type="match status" value="5"/>
</dbReference>
<dbReference type="GO" id="GO:0098632">
    <property type="term" value="F:cell-cell adhesion mediator activity"/>
    <property type="evidence" value="ECO:0007669"/>
    <property type="project" value="TreeGrafter"/>
</dbReference>
<feature type="domain" description="Fibronectin type-III" evidence="22">
    <location>
        <begin position="781"/>
        <end position="869"/>
    </location>
</feature>
<evidence type="ECO:0000313" key="23">
    <source>
        <dbReference type="Ensembl" id="ENSOKIP00005024711.1"/>
    </source>
</evidence>
<evidence type="ECO:0000256" key="9">
    <source>
        <dbReference type="ARBA" id="ARBA00022989"/>
    </source>
</evidence>
<dbReference type="GeneTree" id="ENSGT00940000165371"/>
<evidence type="ECO:0000256" key="4">
    <source>
        <dbReference type="ARBA" id="ARBA00022475"/>
    </source>
</evidence>
<dbReference type="PANTHER" id="PTHR44170">
    <property type="entry name" value="PROTEIN SIDEKICK"/>
    <property type="match status" value="1"/>
</dbReference>
<feature type="domain" description="Ig-like" evidence="21">
    <location>
        <begin position="45"/>
        <end position="138"/>
    </location>
</feature>
<feature type="region of interest" description="Disordered" evidence="18">
    <location>
        <begin position="662"/>
        <end position="686"/>
    </location>
</feature>
<keyword evidence="8" id="KW-0130">Cell adhesion</keyword>
<dbReference type="FunFam" id="2.60.40.10:FF:000005">
    <property type="entry name" value="Neuronal cell adhesion molecule"/>
    <property type="match status" value="1"/>
</dbReference>
<dbReference type="SUPFAM" id="SSF49265">
    <property type="entry name" value="Fibronectin type III"/>
    <property type="match status" value="2"/>
</dbReference>
<keyword evidence="7" id="KW-0677">Repeat</keyword>
<dbReference type="Pfam" id="PF00041">
    <property type="entry name" value="fn3"/>
    <property type="match status" value="3"/>
</dbReference>
<dbReference type="Ensembl" id="ENSOKIT00005026172.1">
    <property type="protein sequence ID" value="ENSOKIP00005024711.1"/>
    <property type="gene ID" value="ENSOKIG00005006688.1"/>
</dbReference>
<dbReference type="InterPro" id="IPR003599">
    <property type="entry name" value="Ig_sub"/>
</dbReference>
<keyword evidence="10 19" id="KW-0472">Membrane</keyword>
<keyword evidence="11" id="KW-1015">Disulfide bond</keyword>
<dbReference type="FunFam" id="2.60.40.10:FF:000367">
    <property type="entry name" value="Neural cell adhesion molecule L1-like protein"/>
    <property type="match status" value="1"/>
</dbReference>
<feature type="domain" description="Ig-like" evidence="21">
    <location>
        <begin position="252"/>
        <end position="339"/>
    </location>
</feature>
<organism evidence="23 24">
    <name type="scientific">Oncorhynchus kisutch</name>
    <name type="common">Coho salmon</name>
    <name type="synonym">Salmo kisutch</name>
    <dbReference type="NCBI Taxonomy" id="8019"/>
    <lineage>
        <taxon>Eukaryota</taxon>
        <taxon>Metazoa</taxon>
        <taxon>Chordata</taxon>
        <taxon>Craniata</taxon>
        <taxon>Vertebrata</taxon>
        <taxon>Euteleostomi</taxon>
        <taxon>Actinopterygii</taxon>
        <taxon>Neopterygii</taxon>
        <taxon>Teleostei</taxon>
        <taxon>Protacanthopterygii</taxon>
        <taxon>Salmoniformes</taxon>
        <taxon>Salmonidae</taxon>
        <taxon>Salmoninae</taxon>
        <taxon>Oncorhynchus</taxon>
    </lineage>
</organism>
<dbReference type="SMART" id="SM00408">
    <property type="entry name" value="IGc2"/>
    <property type="match status" value="4"/>
</dbReference>
<dbReference type="PANTHER" id="PTHR44170:SF45">
    <property type="entry name" value="NEURAL CELL ADHESION MOLECULE L1-LIKE PROTEIN ISOFORM X1"/>
    <property type="match status" value="1"/>
</dbReference>
<evidence type="ECO:0000259" key="22">
    <source>
        <dbReference type="PROSITE" id="PS50853"/>
    </source>
</evidence>
<dbReference type="InterPro" id="IPR026966">
    <property type="entry name" value="Neurofascin/L1/NrCAM_C"/>
</dbReference>
<evidence type="ECO:0000256" key="16">
    <source>
        <dbReference type="ARBA" id="ARBA00063896"/>
    </source>
</evidence>
<evidence type="ECO:0000256" key="13">
    <source>
        <dbReference type="ARBA" id="ARBA00023273"/>
    </source>
</evidence>
<keyword evidence="6 20" id="KW-0732">Signal</keyword>
<dbReference type="InterPro" id="IPR013098">
    <property type="entry name" value="Ig_I-set"/>
</dbReference>
<dbReference type="PROSITE" id="PS50853">
    <property type="entry name" value="FN3"/>
    <property type="match status" value="3"/>
</dbReference>